<dbReference type="Gene3D" id="3.40.50.1820">
    <property type="entry name" value="alpha/beta hydrolase"/>
    <property type="match status" value="1"/>
</dbReference>
<sequence>MLNSDLPLTRIEYNEWGNPLENKETYEYLASYAPYDNISSIKSQQTCSILVTAAMKDQRVSYWHPLKWVARMRIKQLIDKNDNLLILKVDKERGHFGAENDQSKRIKDVALELAFLISQVQN</sequence>
<gene>
    <name evidence="5" type="ORF">GLOIN_2v1588200</name>
</gene>
<keyword evidence="6" id="KW-1185">Reference proteome</keyword>
<dbReference type="PANTHER" id="PTHR11757">
    <property type="entry name" value="PROTEASE FAMILY S9A OLIGOPEPTIDASE"/>
    <property type="match status" value="1"/>
</dbReference>
<keyword evidence="3" id="KW-0720">Serine protease</keyword>
<reference evidence="5 6" key="2">
    <citation type="journal article" date="2018" name="New Phytol.">
        <title>High intraspecific genome diversity in the model arbuscular mycorrhizal symbiont Rhizophagus irregularis.</title>
        <authorList>
            <person name="Chen E.C.H."/>
            <person name="Morin E."/>
            <person name="Beaudet D."/>
            <person name="Noel J."/>
            <person name="Yildirir G."/>
            <person name="Ndikumana S."/>
            <person name="Charron P."/>
            <person name="St-Onge C."/>
            <person name="Giorgi J."/>
            <person name="Kruger M."/>
            <person name="Marton T."/>
            <person name="Ropars J."/>
            <person name="Grigoriev I.V."/>
            <person name="Hainaut M."/>
            <person name="Henrissat B."/>
            <person name="Roux C."/>
            <person name="Martin F."/>
            <person name="Corradi N."/>
        </authorList>
    </citation>
    <scope>NUCLEOTIDE SEQUENCE [LARGE SCALE GENOMIC DNA]</scope>
    <source>
        <strain evidence="5 6">DAOM 197198</strain>
    </source>
</reference>
<proteinExistence type="inferred from homology"/>
<name>A0A2P4Q6K3_RHIID</name>
<dbReference type="PANTHER" id="PTHR11757:SF19">
    <property type="entry name" value="PROLYL ENDOPEPTIDASE-LIKE"/>
    <property type="match status" value="1"/>
</dbReference>
<evidence type="ECO:0000313" key="6">
    <source>
        <dbReference type="Proteomes" id="UP000018888"/>
    </source>
</evidence>
<dbReference type="InterPro" id="IPR051543">
    <property type="entry name" value="Serine_Peptidase_S9A"/>
</dbReference>
<dbReference type="EMBL" id="AUPC02000085">
    <property type="protein sequence ID" value="POG73275.1"/>
    <property type="molecule type" value="Genomic_DNA"/>
</dbReference>
<comment type="similarity">
    <text evidence="1 3">Belongs to the peptidase S9A family.</text>
</comment>
<keyword evidence="3" id="KW-0645">Protease</keyword>
<comment type="function">
    <text evidence="2">Serine peptidase whose precise substrate specificity remains unclear. Does not cleave peptides after a arginine or lysine residue. Regulates trans-Golgi network morphology and sorting by regulating the membrane binding of the AP-1 complex. May play a role in the regulation of synaptic vesicle exocytosis.</text>
</comment>
<dbReference type="AlphaFoldDB" id="A0A2P4Q6K3"/>
<dbReference type="GO" id="GO:0006508">
    <property type="term" value="P:proteolysis"/>
    <property type="evidence" value="ECO:0007669"/>
    <property type="project" value="UniProtKB-KW"/>
</dbReference>
<feature type="non-terminal residue" evidence="5">
    <location>
        <position position="122"/>
    </location>
</feature>
<dbReference type="Pfam" id="PF00326">
    <property type="entry name" value="Peptidase_S9"/>
    <property type="match status" value="1"/>
</dbReference>
<dbReference type="EC" id="3.4.21.-" evidence="3"/>
<comment type="caution">
    <text evidence="5">The sequence shown here is derived from an EMBL/GenBank/DDBJ whole genome shotgun (WGS) entry which is preliminary data.</text>
</comment>
<feature type="domain" description="Peptidase S9 prolyl oligopeptidase catalytic" evidence="4">
    <location>
        <begin position="1"/>
        <end position="120"/>
    </location>
</feature>
<dbReference type="Proteomes" id="UP000018888">
    <property type="component" value="Unassembled WGS sequence"/>
</dbReference>
<protein>
    <recommendedName>
        <fullName evidence="3">Prolyl endopeptidase</fullName>
        <ecNumber evidence="3">3.4.21.-</ecNumber>
    </recommendedName>
</protein>
<evidence type="ECO:0000259" key="4">
    <source>
        <dbReference type="Pfam" id="PF00326"/>
    </source>
</evidence>
<reference evidence="5 6" key="1">
    <citation type="journal article" date="2013" name="Proc. Natl. Acad. Sci. U.S.A.">
        <title>Genome of an arbuscular mycorrhizal fungus provides insight into the oldest plant symbiosis.</title>
        <authorList>
            <person name="Tisserant E."/>
            <person name="Malbreil M."/>
            <person name="Kuo A."/>
            <person name="Kohler A."/>
            <person name="Symeonidi A."/>
            <person name="Balestrini R."/>
            <person name="Charron P."/>
            <person name="Duensing N."/>
            <person name="Frei Dit Frey N."/>
            <person name="Gianinazzi-Pearson V."/>
            <person name="Gilbert L.B."/>
            <person name="Handa Y."/>
            <person name="Herr J.R."/>
            <person name="Hijri M."/>
            <person name="Koul R."/>
            <person name="Kawaguchi M."/>
            <person name="Krajinski F."/>
            <person name="Lammers P.J."/>
            <person name="Masclaux F.G."/>
            <person name="Murat C."/>
            <person name="Morin E."/>
            <person name="Ndikumana S."/>
            <person name="Pagni M."/>
            <person name="Petitpierre D."/>
            <person name="Requena N."/>
            <person name="Rosikiewicz P."/>
            <person name="Riley R."/>
            <person name="Saito K."/>
            <person name="San Clemente H."/>
            <person name="Shapiro H."/>
            <person name="van Tuinen D."/>
            <person name="Becard G."/>
            <person name="Bonfante P."/>
            <person name="Paszkowski U."/>
            <person name="Shachar-Hill Y.Y."/>
            <person name="Tuskan G.A."/>
            <person name="Young P.W."/>
            <person name="Sanders I.R."/>
            <person name="Henrissat B."/>
            <person name="Rensing S.A."/>
            <person name="Grigoriev I.V."/>
            <person name="Corradi N."/>
            <person name="Roux C."/>
            <person name="Martin F."/>
        </authorList>
    </citation>
    <scope>NUCLEOTIDE SEQUENCE [LARGE SCALE GENOMIC DNA]</scope>
    <source>
        <strain evidence="5 6">DAOM 197198</strain>
    </source>
</reference>
<dbReference type="InterPro" id="IPR002470">
    <property type="entry name" value="Peptidase_S9A"/>
</dbReference>
<dbReference type="SUPFAM" id="SSF53474">
    <property type="entry name" value="alpha/beta-Hydrolases"/>
    <property type="match status" value="1"/>
</dbReference>
<dbReference type="VEuPathDB" id="FungiDB:RhiirFUN_017855"/>
<organism evidence="5 6">
    <name type="scientific">Rhizophagus irregularis (strain DAOM 181602 / DAOM 197198 / MUCL 43194)</name>
    <name type="common">Arbuscular mycorrhizal fungus</name>
    <name type="synonym">Glomus intraradices</name>
    <dbReference type="NCBI Taxonomy" id="747089"/>
    <lineage>
        <taxon>Eukaryota</taxon>
        <taxon>Fungi</taxon>
        <taxon>Fungi incertae sedis</taxon>
        <taxon>Mucoromycota</taxon>
        <taxon>Glomeromycotina</taxon>
        <taxon>Glomeromycetes</taxon>
        <taxon>Glomerales</taxon>
        <taxon>Glomeraceae</taxon>
        <taxon>Rhizophagus</taxon>
    </lineage>
</organism>
<dbReference type="PRINTS" id="PR00862">
    <property type="entry name" value="PROLIGOPTASE"/>
</dbReference>
<evidence type="ECO:0000256" key="3">
    <source>
        <dbReference type="RuleBase" id="RU368024"/>
    </source>
</evidence>
<evidence type="ECO:0000256" key="2">
    <source>
        <dbReference type="ARBA" id="ARBA00045448"/>
    </source>
</evidence>
<keyword evidence="3" id="KW-0378">Hydrolase</keyword>
<evidence type="ECO:0000313" key="5">
    <source>
        <dbReference type="EMBL" id="POG73275.1"/>
    </source>
</evidence>
<dbReference type="GO" id="GO:0004252">
    <property type="term" value="F:serine-type endopeptidase activity"/>
    <property type="evidence" value="ECO:0007669"/>
    <property type="project" value="UniProtKB-UniRule"/>
</dbReference>
<accession>A0A2P4Q6K3</accession>
<dbReference type="InterPro" id="IPR001375">
    <property type="entry name" value="Peptidase_S9_cat"/>
</dbReference>
<evidence type="ECO:0000256" key="1">
    <source>
        <dbReference type="ARBA" id="ARBA00005228"/>
    </source>
</evidence>
<dbReference type="InterPro" id="IPR029058">
    <property type="entry name" value="AB_hydrolase_fold"/>
</dbReference>